<keyword evidence="2" id="KW-1185">Reference proteome</keyword>
<organism evidence="1 2">
    <name type="scientific">Coprinellus micaceus</name>
    <name type="common">Glistening ink-cap mushroom</name>
    <name type="synonym">Coprinus micaceus</name>
    <dbReference type="NCBI Taxonomy" id="71717"/>
    <lineage>
        <taxon>Eukaryota</taxon>
        <taxon>Fungi</taxon>
        <taxon>Dikarya</taxon>
        <taxon>Basidiomycota</taxon>
        <taxon>Agaricomycotina</taxon>
        <taxon>Agaricomycetes</taxon>
        <taxon>Agaricomycetidae</taxon>
        <taxon>Agaricales</taxon>
        <taxon>Agaricineae</taxon>
        <taxon>Psathyrellaceae</taxon>
        <taxon>Coprinellus</taxon>
    </lineage>
</organism>
<sequence length="168" mass="18795">MYHCHHLSVPPLPPNLHPAKDGNICPGLSCNGEDNWPTKGAPRSYAVRSSSEIALTRKGGAWWGTILDSWLVPRCTLASHETREDLDLSSNLAPIEKDYLNSSRIPVGTHSKPSHVWLYCTQHIKPEFEGSQFCSNPGIAAESVENWGIMNWGSPNPDYIQPFESDWW</sequence>
<gene>
    <name evidence="1" type="ORF">FA13DRAFT_1720572</name>
</gene>
<accession>A0A4Y7S7R7</accession>
<evidence type="ECO:0000313" key="1">
    <source>
        <dbReference type="EMBL" id="TEB17469.1"/>
    </source>
</evidence>
<name>A0A4Y7S7R7_COPMI</name>
<dbReference type="AlphaFoldDB" id="A0A4Y7S7R7"/>
<proteinExistence type="predicted"/>
<dbReference type="EMBL" id="QPFP01000302">
    <property type="protein sequence ID" value="TEB17469.1"/>
    <property type="molecule type" value="Genomic_DNA"/>
</dbReference>
<reference evidence="1 2" key="1">
    <citation type="journal article" date="2019" name="Nat. Ecol. Evol.">
        <title>Megaphylogeny resolves global patterns of mushroom evolution.</title>
        <authorList>
            <person name="Varga T."/>
            <person name="Krizsan K."/>
            <person name="Foldi C."/>
            <person name="Dima B."/>
            <person name="Sanchez-Garcia M."/>
            <person name="Sanchez-Ramirez S."/>
            <person name="Szollosi G.J."/>
            <person name="Szarkandi J.G."/>
            <person name="Papp V."/>
            <person name="Albert L."/>
            <person name="Andreopoulos W."/>
            <person name="Angelini C."/>
            <person name="Antonin V."/>
            <person name="Barry K.W."/>
            <person name="Bougher N.L."/>
            <person name="Buchanan P."/>
            <person name="Buyck B."/>
            <person name="Bense V."/>
            <person name="Catcheside P."/>
            <person name="Chovatia M."/>
            <person name="Cooper J."/>
            <person name="Damon W."/>
            <person name="Desjardin D."/>
            <person name="Finy P."/>
            <person name="Geml J."/>
            <person name="Haridas S."/>
            <person name="Hughes K."/>
            <person name="Justo A."/>
            <person name="Karasinski D."/>
            <person name="Kautmanova I."/>
            <person name="Kiss B."/>
            <person name="Kocsube S."/>
            <person name="Kotiranta H."/>
            <person name="LaButti K.M."/>
            <person name="Lechner B.E."/>
            <person name="Liimatainen K."/>
            <person name="Lipzen A."/>
            <person name="Lukacs Z."/>
            <person name="Mihaltcheva S."/>
            <person name="Morgado L.N."/>
            <person name="Niskanen T."/>
            <person name="Noordeloos M.E."/>
            <person name="Ohm R.A."/>
            <person name="Ortiz-Santana B."/>
            <person name="Ovrebo C."/>
            <person name="Racz N."/>
            <person name="Riley R."/>
            <person name="Savchenko A."/>
            <person name="Shiryaev A."/>
            <person name="Soop K."/>
            <person name="Spirin V."/>
            <person name="Szebenyi C."/>
            <person name="Tomsovsky M."/>
            <person name="Tulloss R.E."/>
            <person name="Uehling J."/>
            <person name="Grigoriev I.V."/>
            <person name="Vagvolgyi C."/>
            <person name="Papp T."/>
            <person name="Martin F.M."/>
            <person name="Miettinen O."/>
            <person name="Hibbett D.S."/>
            <person name="Nagy L.G."/>
        </authorList>
    </citation>
    <scope>NUCLEOTIDE SEQUENCE [LARGE SCALE GENOMIC DNA]</scope>
    <source>
        <strain evidence="1 2">FP101781</strain>
    </source>
</reference>
<evidence type="ECO:0000313" key="2">
    <source>
        <dbReference type="Proteomes" id="UP000298030"/>
    </source>
</evidence>
<dbReference type="Proteomes" id="UP000298030">
    <property type="component" value="Unassembled WGS sequence"/>
</dbReference>
<comment type="caution">
    <text evidence="1">The sequence shown here is derived from an EMBL/GenBank/DDBJ whole genome shotgun (WGS) entry which is preliminary data.</text>
</comment>
<protein>
    <submittedName>
        <fullName evidence="1">Uncharacterized protein</fullName>
    </submittedName>
</protein>